<evidence type="ECO:0000259" key="10">
    <source>
        <dbReference type="Pfam" id="PF02879"/>
    </source>
</evidence>
<dbReference type="InterPro" id="IPR005841">
    <property type="entry name" value="Alpha-D-phosphohexomutase_SF"/>
</dbReference>
<dbReference type="NCBIfam" id="TIGR03990">
    <property type="entry name" value="Arch_GlmM"/>
    <property type="match status" value="1"/>
</dbReference>
<dbReference type="GO" id="GO:0005829">
    <property type="term" value="C:cytosol"/>
    <property type="evidence" value="ECO:0007669"/>
    <property type="project" value="TreeGrafter"/>
</dbReference>
<dbReference type="Pfam" id="PF02880">
    <property type="entry name" value="PGM_PMM_III"/>
    <property type="match status" value="1"/>
</dbReference>
<dbReference type="PRINTS" id="PR00509">
    <property type="entry name" value="PGMPMM"/>
</dbReference>
<dbReference type="Pfam" id="PF02879">
    <property type="entry name" value="PGM_PMM_II"/>
    <property type="match status" value="1"/>
</dbReference>
<dbReference type="InterPro" id="IPR005846">
    <property type="entry name" value="A-D-PHexomutase_a/b/a-III"/>
</dbReference>
<dbReference type="SUPFAM" id="SSF53738">
    <property type="entry name" value="Phosphoglucomutase, first 3 domains"/>
    <property type="match status" value="3"/>
</dbReference>
<keyword evidence="3" id="KW-0597">Phosphoprotein</keyword>
<keyword evidence="6 12" id="KW-0413">Isomerase</keyword>
<dbReference type="Gene3D" id="3.40.120.10">
    <property type="entry name" value="Alpha-D-Glucose-1,6-Bisphosphate, subunit A, domain 3"/>
    <property type="match status" value="3"/>
</dbReference>
<evidence type="ECO:0000256" key="6">
    <source>
        <dbReference type="ARBA" id="ARBA00023235"/>
    </source>
</evidence>
<protein>
    <submittedName>
        <fullName evidence="12">Phosphomannomutase / Phosphoglucosamine mutase</fullName>
        <ecNumber evidence="12">5.4.2.10</ecNumber>
        <ecNumber evidence="12">5.4.2.8</ecNumber>
    </submittedName>
</protein>
<proteinExistence type="inferred from homology"/>
<dbReference type="PANTHER" id="PTHR42946:SF1">
    <property type="entry name" value="PHOSPHOGLUCOMUTASE (ALPHA-D-GLUCOSE-1,6-BISPHOSPHATE-DEPENDENT)"/>
    <property type="match status" value="1"/>
</dbReference>
<evidence type="ECO:0000256" key="5">
    <source>
        <dbReference type="ARBA" id="ARBA00022842"/>
    </source>
</evidence>
<evidence type="ECO:0000259" key="9">
    <source>
        <dbReference type="Pfam" id="PF02878"/>
    </source>
</evidence>
<dbReference type="InterPro" id="IPR005844">
    <property type="entry name" value="A-D-PHexomutase_a/b/a-I"/>
</dbReference>
<gene>
    <name evidence="12" type="ORF">AVDCRST_MAG68-4358</name>
</gene>
<dbReference type="InterPro" id="IPR005845">
    <property type="entry name" value="A-D-PHexomutase_a/b/a-II"/>
</dbReference>
<dbReference type="GO" id="GO:0006048">
    <property type="term" value="P:UDP-N-acetylglucosamine biosynthetic process"/>
    <property type="evidence" value="ECO:0007669"/>
    <property type="project" value="TreeGrafter"/>
</dbReference>
<name>A0A6J4MKL7_9BACT</name>
<dbReference type="AlphaFoldDB" id="A0A6J4MKL7"/>
<dbReference type="GO" id="GO:0008966">
    <property type="term" value="F:phosphoglucosamine mutase activity"/>
    <property type="evidence" value="ECO:0007669"/>
    <property type="project" value="UniProtKB-EC"/>
</dbReference>
<sequence length="449" mass="47806">MVSVSGLRGRVGEGLTPEVITHFAAAFGAYVLRRGPGKTVVLGRDSRVSGPMFARAATAGLQSVGCDVVDVGIAPTPSVQLAVEDLGAAGGLAVTASHNPIEWNALKFIGPSGMFLDAQESAEMRIVADGEVPRAMWRNLGGWREDPEAVERHLRRILAIPFLDVERIRQRRFKVALDCVRGAGGTIFSRLLDELGCEVTAINMEADGLFPREPEPVAENLKELEELVRTSGADVGLATDPDVDRLSLVSDEGRAIGEDYTLALAASLVLRHRPGAVVTNLSTSRLLDDVATAAGRTLVRAPVGEINVARRMQAEGATIGGEGNGGVILPDVHLTRDAPVAAALILQLLAESDQPLSALAAAIGRYEIVKEKLPRPSQPLDAVYDALTAHFPEAEADRQDGLRLSWAAERKWAHLRPSGTEPIVRIICEAPSRDEAVALVDTLRAALPA</sequence>
<dbReference type="InterPro" id="IPR016055">
    <property type="entry name" value="A-D-PHexomutase_a/b/a-I/II/III"/>
</dbReference>
<dbReference type="PROSITE" id="PS00710">
    <property type="entry name" value="PGM_PMM"/>
    <property type="match status" value="1"/>
</dbReference>
<comment type="cofactor">
    <cofactor evidence="1">
        <name>Mg(2+)</name>
        <dbReference type="ChEBI" id="CHEBI:18420"/>
    </cofactor>
</comment>
<feature type="domain" description="Alpha-D-phosphohexomutase C-terminal" evidence="8">
    <location>
        <begin position="389"/>
        <end position="444"/>
    </location>
</feature>
<dbReference type="EC" id="5.4.2.8" evidence="12"/>
<evidence type="ECO:0000259" key="11">
    <source>
        <dbReference type="Pfam" id="PF02880"/>
    </source>
</evidence>
<dbReference type="InterPro" id="IPR024086">
    <property type="entry name" value="GlmM_arc-type"/>
</dbReference>
<evidence type="ECO:0000256" key="2">
    <source>
        <dbReference type="ARBA" id="ARBA00010231"/>
    </source>
</evidence>
<dbReference type="PANTHER" id="PTHR42946">
    <property type="entry name" value="PHOSPHOHEXOSE MUTASE"/>
    <property type="match status" value="1"/>
</dbReference>
<feature type="domain" description="Alpha-D-phosphohexomutase alpha/beta/alpha" evidence="9">
    <location>
        <begin position="5"/>
        <end position="122"/>
    </location>
</feature>
<dbReference type="Pfam" id="PF00408">
    <property type="entry name" value="PGM_PMM_IV"/>
    <property type="match status" value="1"/>
</dbReference>
<dbReference type="GO" id="GO:0005975">
    <property type="term" value="P:carbohydrate metabolic process"/>
    <property type="evidence" value="ECO:0007669"/>
    <property type="project" value="InterPro"/>
</dbReference>
<dbReference type="GO" id="GO:0000287">
    <property type="term" value="F:magnesium ion binding"/>
    <property type="evidence" value="ECO:0007669"/>
    <property type="project" value="InterPro"/>
</dbReference>
<organism evidence="12">
    <name type="scientific">uncultured Gemmatimonadota bacterium</name>
    <dbReference type="NCBI Taxonomy" id="203437"/>
    <lineage>
        <taxon>Bacteria</taxon>
        <taxon>Pseudomonadati</taxon>
        <taxon>Gemmatimonadota</taxon>
        <taxon>environmental samples</taxon>
    </lineage>
</organism>
<comment type="similarity">
    <text evidence="2 7">Belongs to the phosphohexose mutase family.</text>
</comment>
<dbReference type="SUPFAM" id="SSF55957">
    <property type="entry name" value="Phosphoglucomutase, C-terminal domain"/>
    <property type="match status" value="1"/>
</dbReference>
<dbReference type="InterPro" id="IPR016066">
    <property type="entry name" value="A-D-PHexomutase_CS"/>
</dbReference>
<dbReference type="EMBL" id="CADCTW010000200">
    <property type="protein sequence ID" value="CAA9360094.1"/>
    <property type="molecule type" value="Genomic_DNA"/>
</dbReference>
<dbReference type="InterPro" id="IPR005843">
    <property type="entry name" value="A-D-PHexomutase_C"/>
</dbReference>
<dbReference type="Gene3D" id="3.30.310.50">
    <property type="entry name" value="Alpha-D-phosphohexomutase, C-terminal domain"/>
    <property type="match status" value="1"/>
</dbReference>
<reference evidence="12" key="1">
    <citation type="submission" date="2020-02" db="EMBL/GenBank/DDBJ databases">
        <authorList>
            <person name="Meier V. D."/>
        </authorList>
    </citation>
    <scope>NUCLEOTIDE SEQUENCE</scope>
    <source>
        <strain evidence="12">AVDCRST_MAG68</strain>
    </source>
</reference>
<dbReference type="GO" id="GO:0004615">
    <property type="term" value="F:phosphomannomutase activity"/>
    <property type="evidence" value="ECO:0007669"/>
    <property type="project" value="UniProtKB-EC"/>
</dbReference>
<dbReference type="InterPro" id="IPR050060">
    <property type="entry name" value="Phosphoglucosamine_mutase"/>
</dbReference>
<evidence type="ECO:0000259" key="8">
    <source>
        <dbReference type="Pfam" id="PF00408"/>
    </source>
</evidence>
<dbReference type="EC" id="5.4.2.10" evidence="12"/>
<evidence type="ECO:0000256" key="7">
    <source>
        <dbReference type="RuleBase" id="RU004326"/>
    </source>
</evidence>
<evidence type="ECO:0000256" key="4">
    <source>
        <dbReference type="ARBA" id="ARBA00022723"/>
    </source>
</evidence>
<dbReference type="InterPro" id="IPR036900">
    <property type="entry name" value="A-D-PHexomutase_C_sf"/>
</dbReference>
<dbReference type="GO" id="GO:0009252">
    <property type="term" value="P:peptidoglycan biosynthetic process"/>
    <property type="evidence" value="ECO:0007669"/>
    <property type="project" value="TreeGrafter"/>
</dbReference>
<accession>A0A6J4MKL7</accession>
<feature type="domain" description="Alpha-D-phosphohexomutase alpha/beta/alpha" evidence="10">
    <location>
        <begin position="162"/>
        <end position="252"/>
    </location>
</feature>
<keyword evidence="5 7" id="KW-0460">Magnesium</keyword>
<dbReference type="Pfam" id="PF02878">
    <property type="entry name" value="PGM_PMM_I"/>
    <property type="match status" value="1"/>
</dbReference>
<evidence type="ECO:0000313" key="12">
    <source>
        <dbReference type="EMBL" id="CAA9360094.1"/>
    </source>
</evidence>
<evidence type="ECO:0000256" key="1">
    <source>
        <dbReference type="ARBA" id="ARBA00001946"/>
    </source>
</evidence>
<evidence type="ECO:0000256" key="3">
    <source>
        <dbReference type="ARBA" id="ARBA00022553"/>
    </source>
</evidence>
<keyword evidence="4 7" id="KW-0479">Metal-binding</keyword>
<feature type="domain" description="Alpha-D-phosphohexomutase alpha/beta/alpha" evidence="11">
    <location>
        <begin position="259"/>
        <end position="362"/>
    </location>
</feature>